<feature type="domain" description="YdhG-like" evidence="1">
    <location>
        <begin position="20"/>
        <end position="107"/>
    </location>
</feature>
<accession>A0A7W7W1X5</accession>
<sequence>MPEKFASVDEYIAAFPTDVQTVLRKVRRTLHDAVPDATDRISYRMPAVTVSGKPLLYFAGWQKHISLYPIPETDDALAQELAPYKSGKGTLKFPLARPVPYDLIGRVAALFAAQR</sequence>
<keyword evidence="3" id="KW-1185">Reference proteome</keyword>
<dbReference type="RefSeq" id="WP_184576856.1">
    <property type="nucleotide sequence ID" value="NZ_JACHJT010000001.1"/>
</dbReference>
<dbReference type="AlphaFoldDB" id="A0A7W7W1X5"/>
<evidence type="ECO:0000313" key="3">
    <source>
        <dbReference type="Proteomes" id="UP000523007"/>
    </source>
</evidence>
<dbReference type="EMBL" id="JACHJT010000001">
    <property type="protein sequence ID" value="MBB4931126.1"/>
    <property type="molecule type" value="Genomic_DNA"/>
</dbReference>
<proteinExistence type="predicted"/>
<gene>
    <name evidence="2" type="ORF">F4561_001946</name>
</gene>
<reference evidence="2 3" key="1">
    <citation type="submission" date="2020-08" db="EMBL/GenBank/DDBJ databases">
        <title>Sequencing the genomes of 1000 actinobacteria strains.</title>
        <authorList>
            <person name="Klenk H.-P."/>
        </authorList>
    </citation>
    <scope>NUCLEOTIDE SEQUENCE [LARGE SCALE GENOMIC DNA]</scope>
    <source>
        <strain evidence="2 3">DSM 102030</strain>
    </source>
</reference>
<organism evidence="2 3">
    <name type="scientific">Lipingzhangella halophila</name>
    <dbReference type="NCBI Taxonomy" id="1783352"/>
    <lineage>
        <taxon>Bacteria</taxon>
        <taxon>Bacillati</taxon>
        <taxon>Actinomycetota</taxon>
        <taxon>Actinomycetes</taxon>
        <taxon>Streptosporangiales</taxon>
        <taxon>Nocardiopsidaceae</taxon>
        <taxon>Lipingzhangella</taxon>
    </lineage>
</organism>
<dbReference type="SUPFAM" id="SSF159888">
    <property type="entry name" value="YdhG-like"/>
    <property type="match status" value="1"/>
</dbReference>
<dbReference type="Proteomes" id="UP000523007">
    <property type="component" value="Unassembled WGS sequence"/>
</dbReference>
<evidence type="ECO:0000259" key="1">
    <source>
        <dbReference type="Pfam" id="PF08818"/>
    </source>
</evidence>
<name>A0A7W7W1X5_9ACTN</name>
<protein>
    <submittedName>
        <fullName evidence="2">Uncharacterized protein YdhG (YjbR/CyaY superfamily)</fullName>
    </submittedName>
</protein>
<comment type="caution">
    <text evidence="2">The sequence shown here is derived from an EMBL/GenBank/DDBJ whole genome shotgun (WGS) entry which is preliminary data.</text>
</comment>
<evidence type="ECO:0000313" key="2">
    <source>
        <dbReference type="EMBL" id="MBB4931126.1"/>
    </source>
</evidence>
<dbReference type="Pfam" id="PF08818">
    <property type="entry name" value="DUF1801"/>
    <property type="match status" value="1"/>
</dbReference>
<dbReference type="InterPro" id="IPR014922">
    <property type="entry name" value="YdhG-like"/>
</dbReference>
<dbReference type="Gene3D" id="3.90.1150.200">
    <property type="match status" value="1"/>
</dbReference>